<dbReference type="SUPFAM" id="SSF46689">
    <property type="entry name" value="Homeodomain-like"/>
    <property type="match status" value="1"/>
</dbReference>
<dbReference type="FunFam" id="1.10.10.60:FF:000182">
    <property type="entry name" value="Paired like homeobox 2B"/>
    <property type="match status" value="1"/>
</dbReference>
<dbReference type="CDD" id="cd00086">
    <property type="entry name" value="homeodomain"/>
    <property type="match status" value="1"/>
</dbReference>
<feature type="compositionally biased region" description="Polar residues" evidence="7">
    <location>
        <begin position="209"/>
        <end position="225"/>
    </location>
</feature>
<reference evidence="10" key="1">
    <citation type="submission" date="2025-08" db="UniProtKB">
        <authorList>
            <consortium name="RefSeq"/>
        </authorList>
    </citation>
    <scope>IDENTIFICATION</scope>
</reference>
<dbReference type="Pfam" id="PF00046">
    <property type="entry name" value="Homeodomain"/>
    <property type="match status" value="1"/>
</dbReference>
<name>A0A1S3DUC5_DIACI</name>
<dbReference type="Gene3D" id="1.10.10.60">
    <property type="entry name" value="Homeodomain-like"/>
    <property type="match status" value="1"/>
</dbReference>
<dbReference type="GO" id="GO:0005634">
    <property type="term" value="C:nucleus"/>
    <property type="evidence" value="ECO:0007669"/>
    <property type="project" value="UniProtKB-SubCell"/>
</dbReference>
<keyword evidence="4 5" id="KW-0539">Nucleus</keyword>
<evidence type="ECO:0000313" key="10">
    <source>
        <dbReference type="RefSeq" id="XP_008488086.1"/>
    </source>
</evidence>
<keyword evidence="9" id="KW-1185">Reference proteome</keyword>
<dbReference type="KEGG" id="dci:103524830"/>
<dbReference type="PANTHER" id="PTHR24329">
    <property type="entry name" value="HOMEOBOX PROTEIN ARISTALESS"/>
    <property type="match status" value="1"/>
</dbReference>
<keyword evidence="3 5" id="KW-0371">Homeobox</keyword>
<dbReference type="Proteomes" id="UP000079169">
    <property type="component" value="Unplaced"/>
</dbReference>
<evidence type="ECO:0000256" key="5">
    <source>
        <dbReference type="PROSITE-ProRule" id="PRU00108"/>
    </source>
</evidence>
<dbReference type="RefSeq" id="XP_008488086.1">
    <property type="nucleotide sequence ID" value="XM_008489864.2"/>
</dbReference>
<evidence type="ECO:0000256" key="6">
    <source>
        <dbReference type="RuleBase" id="RU000682"/>
    </source>
</evidence>
<dbReference type="GO" id="GO:0000981">
    <property type="term" value="F:DNA-binding transcription factor activity, RNA polymerase II-specific"/>
    <property type="evidence" value="ECO:0007669"/>
    <property type="project" value="InterPro"/>
</dbReference>
<dbReference type="PANTHER" id="PTHR24329:SF543">
    <property type="entry name" value="FI01017P-RELATED"/>
    <property type="match status" value="1"/>
</dbReference>
<evidence type="ECO:0000256" key="7">
    <source>
        <dbReference type="SAM" id="MobiDB-lite"/>
    </source>
</evidence>
<dbReference type="AlphaFoldDB" id="A0A1S3DUC5"/>
<dbReference type="STRING" id="121845.A0A1S3DUC5"/>
<dbReference type="PROSITE" id="PS50071">
    <property type="entry name" value="HOMEOBOX_2"/>
    <property type="match status" value="1"/>
</dbReference>
<accession>A0A1S3DUC5</accession>
<evidence type="ECO:0000259" key="8">
    <source>
        <dbReference type="PROSITE" id="PS50071"/>
    </source>
</evidence>
<evidence type="ECO:0000313" key="9">
    <source>
        <dbReference type="Proteomes" id="UP000079169"/>
    </source>
</evidence>
<dbReference type="PROSITE" id="PS00027">
    <property type="entry name" value="HOMEOBOX_1"/>
    <property type="match status" value="1"/>
</dbReference>
<dbReference type="InterPro" id="IPR001356">
    <property type="entry name" value="HD"/>
</dbReference>
<evidence type="ECO:0000256" key="1">
    <source>
        <dbReference type="ARBA" id="ARBA00004123"/>
    </source>
</evidence>
<evidence type="ECO:0000256" key="2">
    <source>
        <dbReference type="ARBA" id="ARBA00023125"/>
    </source>
</evidence>
<dbReference type="InterPro" id="IPR009057">
    <property type="entry name" value="Homeodomain-like_sf"/>
</dbReference>
<comment type="subcellular location">
    <subcellularLocation>
        <location evidence="1 5 6">Nucleus</location>
    </subcellularLocation>
</comment>
<feature type="non-terminal residue" evidence="10">
    <location>
        <position position="231"/>
    </location>
</feature>
<proteinExistence type="predicted"/>
<feature type="compositionally biased region" description="Polar residues" evidence="7">
    <location>
        <begin position="180"/>
        <end position="190"/>
    </location>
</feature>
<dbReference type="GeneID" id="103524830"/>
<feature type="DNA-binding region" description="Homeobox" evidence="5">
    <location>
        <begin position="116"/>
        <end position="175"/>
    </location>
</feature>
<dbReference type="InterPro" id="IPR017970">
    <property type="entry name" value="Homeobox_CS"/>
</dbReference>
<evidence type="ECO:0000256" key="4">
    <source>
        <dbReference type="ARBA" id="ARBA00023242"/>
    </source>
</evidence>
<dbReference type="PaxDb" id="121845-A0A1S3DUC5"/>
<dbReference type="GO" id="GO:0000977">
    <property type="term" value="F:RNA polymerase II transcription regulatory region sequence-specific DNA binding"/>
    <property type="evidence" value="ECO:0007669"/>
    <property type="project" value="TreeGrafter"/>
</dbReference>
<dbReference type="InterPro" id="IPR050649">
    <property type="entry name" value="Paired_Homeobox_TFs"/>
</dbReference>
<organism evidence="9 10">
    <name type="scientific">Diaphorina citri</name>
    <name type="common">Asian citrus psyllid</name>
    <dbReference type="NCBI Taxonomy" id="121845"/>
    <lineage>
        <taxon>Eukaryota</taxon>
        <taxon>Metazoa</taxon>
        <taxon>Ecdysozoa</taxon>
        <taxon>Arthropoda</taxon>
        <taxon>Hexapoda</taxon>
        <taxon>Insecta</taxon>
        <taxon>Pterygota</taxon>
        <taxon>Neoptera</taxon>
        <taxon>Paraneoptera</taxon>
        <taxon>Hemiptera</taxon>
        <taxon>Sternorrhyncha</taxon>
        <taxon>Psylloidea</taxon>
        <taxon>Psyllidae</taxon>
        <taxon>Diaphorininae</taxon>
        <taxon>Diaphorina</taxon>
    </lineage>
</organism>
<evidence type="ECO:0000256" key="3">
    <source>
        <dbReference type="ARBA" id="ARBA00023155"/>
    </source>
</evidence>
<dbReference type="SMART" id="SM00389">
    <property type="entry name" value="HOX"/>
    <property type="match status" value="1"/>
</dbReference>
<dbReference type="OMA" id="YWITDSS"/>
<keyword evidence="2 5" id="KW-0238">DNA-binding</keyword>
<sequence length="231" mass="25452">MDYSYLNQAAAQFDASSCALTSSMDPTGLGPCSYGDQMSSAAYRYTAAAASMARSYNTAGPMGHHLSSGSAQCAVMARSHQDHRTPMFPASMNLQSGLPYKVYSGHEGVLTEKRKQRRIRTTFTSAQLKELERAFQETHYPDIYTREEIAMKIDLTEARVQVWFQNRRAKFRKQERLAQQKVSSNQNSSDSKADVKSGLSSIKDMKPGTPSTPNSNQSGVSSTNGDVKPLN</sequence>
<gene>
    <name evidence="10" type="primary">LOC103524830</name>
</gene>
<protein>
    <submittedName>
        <fullName evidence="10">Paired mesoderm homeobox protein 2B-like</fullName>
    </submittedName>
</protein>
<feature type="domain" description="Homeobox" evidence="8">
    <location>
        <begin position="114"/>
        <end position="174"/>
    </location>
</feature>
<feature type="region of interest" description="Disordered" evidence="7">
    <location>
        <begin position="175"/>
        <end position="231"/>
    </location>
</feature>